<feature type="domain" description="NADH:quinone oxidoreductase/Mrp antiporter transmembrane" evidence="7">
    <location>
        <begin position="1"/>
        <end position="35"/>
    </location>
</feature>
<keyword evidence="8" id="KW-0830">Ubiquinone</keyword>
<dbReference type="GO" id="GO:0008137">
    <property type="term" value="F:NADH dehydrogenase (ubiquinone) activity"/>
    <property type="evidence" value="ECO:0007669"/>
    <property type="project" value="InterPro"/>
</dbReference>
<evidence type="ECO:0000259" key="7">
    <source>
        <dbReference type="Pfam" id="PF00361"/>
    </source>
</evidence>
<evidence type="ECO:0000256" key="2">
    <source>
        <dbReference type="ARBA" id="ARBA00022692"/>
    </source>
</evidence>
<keyword evidence="4 6" id="KW-0472">Membrane</keyword>
<protein>
    <submittedName>
        <fullName evidence="8">NADH:ubiquinone dehydrogenase, L subunit</fullName>
        <ecNumber evidence="8">1.6.5.11</ecNumber>
        <ecNumber evidence="8">1.6.5.3</ecNumber>
    </submittedName>
</protein>
<evidence type="ECO:0000256" key="4">
    <source>
        <dbReference type="ARBA" id="ARBA00023136"/>
    </source>
</evidence>
<reference evidence="8" key="1">
    <citation type="submission" date="2018-06" db="EMBL/GenBank/DDBJ databases">
        <authorList>
            <consortium name="Pathogen Informatics"/>
            <person name="Doyle S."/>
        </authorList>
    </citation>
    <scope>NUCLEOTIDE SEQUENCE [LARGE SCALE GENOMIC DNA]</scope>
    <source>
        <strain evidence="8">NCTC11421</strain>
    </source>
</reference>
<dbReference type="GO" id="GO:0042773">
    <property type="term" value="P:ATP synthesis coupled electron transport"/>
    <property type="evidence" value="ECO:0007669"/>
    <property type="project" value="InterPro"/>
</dbReference>
<dbReference type="InterPro" id="IPR001750">
    <property type="entry name" value="ND/Mrp_TM"/>
</dbReference>
<name>A0A379B1Y8_NEIGO</name>
<dbReference type="EC" id="1.6.5.3" evidence="8"/>
<organism evidence="8">
    <name type="scientific">Neisseria gonorrhoeae</name>
    <dbReference type="NCBI Taxonomy" id="485"/>
    <lineage>
        <taxon>Bacteria</taxon>
        <taxon>Pseudomonadati</taxon>
        <taxon>Pseudomonadota</taxon>
        <taxon>Betaproteobacteria</taxon>
        <taxon>Neisseriales</taxon>
        <taxon>Neisseriaceae</taxon>
        <taxon>Neisseria</taxon>
    </lineage>
</organism>
<dbReference type="GO" id="GO:0003954">
    <property type="term" value="F:NADH dehydrogenase activity"/>
    <property type="evidence" value="ECO:0007669"/>
    <property type="project" value="TreeGrafter"/>
</dbReference>
<dbReference type="Pfam" id="PF00361">
    <property type="entry name" value="Proton_antipo_M"/>
    <property type="match status" value="1"/>
</dbReference>
<evidence type="ECO:0000256" key="5">
    <source>
        <dbReference type="RuleBase" id="RU000320"/>
    </source>
</evidence>
<dbReference type="GO" id="GO:0015990">
    <property type="term" value="P:electron transport coupled proton transport"/>
    <property type="evidence" value="ECO:0007669"/>
    <property type="project" value="TreeGrafter"/>
</dbReference>
<evidence type="ECO:0000256" key="3">
    <source>
        <dbReference type="ARBA" id="ARBA00022989"/>
    </source>
</evidence>
<evidence type="ECO:0000256" key="1">
    <source>
        <dbReference type="ARBA" id="ARBA00004127"/>
    </source>
</evidence>
<accession>A0A379B1Y8</accession>
<proteinExistence type="predicted"/>
<gene>
    <name evidence="8" type="primary">nuoL_3</name>
    <name evidence="8" type="ORF">NCTC11421_03713</name>
</gene>
<evidence type="ECO:0000256" key="6">
    <source>
        <dbReference type="SAM" id="Phobius"/>
    </source>
</evidence>
<dbReference type="PANTHER" id="PTHR42829:SF2">
    <property type="entry name" value="NADH-UBIQUINONE OXIDOREDUCTASE CHAIN 5"/>
    <property type="match status" value="1"/>
</dbReference>
<dbReference type="InterPro" id="IPR003945">
    <property type="entry name" value="NU5C-like"/>
</dbReference>
<keyword evidence="8" id="KW-0560">Oxidoreductase</keyword>
<dbReference type="EMBL" id="UGRI01000002">
    <property type="protein sequence ID" value="SUB32278.1"/>
    <property type="molecule type" value="Genomic_DNA"/>
</dbReference>
<keyword evidence="2 5" id="KW-0812">Transmembrane</keyword>
<dbReference type="PANTHER" id="PTHR42829">
    <property type="entry name" value="NADH-UBIQUINONE OXIDOREDUCTASE CHAIN 5"/>
    <property type="match status" value="1"/>
</dbReference>
<comment type="subcellular location">
    <subcellularLocation>
        <location evidence="1">Endomembrane system</location>
        <topology evidence="1">Multi-pass membrane protein</topology>
    </subcellularLocation>
    <subcellularLocation>
        <location evidence="5">Membrane</location>
        <topology evidence="5">Multi-pass membrane protein</topology>
    </subcellularLocation>
</comment>
<feature type="transmembrane region" description="Helical" evidence="6">
    <location>
        <begin position="5"/>
        <end position="25"/>
    </location>
</feature>
<sequence>MPITWLTMLIGNLSLIGTPFFSGFYSKDSIIEAVKYSTLPGSGVAYFAVLASVFVTAFYAFRQYFMVFHGEEKWRSLPEHHSDGHGEEHHGLGKTTIRTKARWSLPCR</sequence>
<keyword evidence="3 6" id="KW-1133">Transmembrane helix</keyword>
<dbReference type="AlphaFoldDB" id="A0A379B1Y8"/>
<dbReference type="EC" id="1.6.5.11" evidence="8"/>
<dbReference type="GO" id="GO:0012505">
    <property type="term" value="C:endomembrane system"/>
    <property type="evidence" value="ECO:0007669"/>
    <property type="project" value="UniProtKB-SubCell"/>
</dbReference>
<feature type="transmembrane region" description="Helical" evidence="6">
    <location>
        <begin position="45"/>
        <end position="65"/>
    </location>
</feature>
<evidence type="ECO:0000313" key="8">
    <source>
        <dbReference type="EMBL" id="SUB32278.1"/>
    </source>
</evidence>
<dbReference type="GO" id="GO:0016020">
    <property type="term" value="C:membrane"/>
    <property type="evidence" value="ECO:0007669"/>
    <property type="project" value="UniProtKB-SubCell"/>
</dbReference>